<dbReference type="EMBL" id="MEVM01000160">
    <property type="protein sequence ID" value="OGC64905.1"/>
    <property type="molecule type" value="Genomic_DNA"/>
</dbReference>
<reference evidence="2 3" key="1">
    <citation type="journal article" date="2016" name="Nat. Commun.">
        <title>Thousands of microbial genomes shed light on interconnected biogeochemical processes in an aquifer system.</title>
        <authorList>
            <person name="Anantharaman K."/>
            <person name="Brown C.T."/>
            <person name="Hug L.A."/>
            <person name="Sharon I."/>
            <person name="Castelle C.J."/>
            <person name="Probst A.J."/>
            <person name="Thomas B.C."/>
            <person name="Singh A."/>
            <person name="Wilkins M.J."/>
            <person name="Karaoz U."/>
            <person name="Brodie E.L."/>
            <person name="Williams K.H."/>
            <person name="Hubbard S.S."/>
            <person name="Banfield J.F."/>
        </authorList>
    </citation>
    <scope>NUCLEOTIDE SEQUENCE [LARGE SCALE GENOMIC DNA]</scope>
</reference>
<proteinExistence type="predicted"/>
<gene>
    <name evidence="2" type="ORF">A3J33_03700</name>
</gene>
<keyword evidence="1" id="KW-0472">Membrane</keyword>
<dbReference type="AlphaFoldDB" id="A0A1F4W678"/>
<feature type="transmembrane region" description="Helical" evidence="1">
    <location>
        <begin position="45"/>
        <end position="65"/>
    </location>
</feature>
<name>A0A1F4W678_UNCKA</name>
<organism evidence="2 3">
    <name type="scientific">candidate division WWE3 bacterium RIFCSPLOWO2_02_FULL_53_10</name>
    <dbReference type="NCBI Taxonomy" id="1802629"/>
    <lineage>
        <taxon>Bacteria</taxon>
        <taxon>Katanobacteria</taxon>
    </lineage>
</organism>
<accession>A0A1F4W678</accession>
<evidence type="ECO:0000313" key="2">
    <source>
        <dbReference type="EMBL" id="OGC64905.1"/>
    </source>
</evidence>
<evidence type="ECO:0000256" key="1">
    <source>
        <dbReference type="SAM" id="Phobius"/>
    </source>
</evidence>
<keyword evidence="1" id="KW-0812">Transmembrane</keyword>
<protein>
    <submittedName>
        <fullName evidence="2">Uncharacterized protein</fullName>
    </submittedName>
</protein>
<evidence type="ECO:0000313" key="3">
    <source>
        <dbReference type="Proteomes" id="UP000176492"/>
    </source>
</evidence>
<feature type="transmembrane region" description="Helical" evidence="1">
    <location>
        <begin position="14"/>
        <end position="33"/>
    </location>
</feature>
<keyword evidence="1" id="KW-1133">Transmembrane helix</keyword>
<comment type="caution">
    <text evidence="2">The sequence shown here is derived from an EMBL/GenBank/DDBJ whole genome shotgun (WGS) entry which is preliminary data.</text>
</comment>
<sequence length="68" mass="7997">MILSVTKERLLSSIQYATGWLLTFFTHAAIGVRSTALRYHIWRRWVDWVFLAVWLIACAAFVIIWRNG</sequence>
<dbReference type="Proteomes" id="UP000176492">
    <property type="component" value="Unassembled WGS sequence"/>
</dbReference>